<name>A0A7X6S3S8_9LACO</name>
<evidence type="ECO:0000256" key="5">
    <source>
        <dbReference type="ARBA" id="ARBA00023136"/>
    </source>
</evidence>
<keyword evidence="5 7" id="KW-0472">Membrane</keyword>
<gene>
    <name evidence="7" type="primary">atpH</name>
    <name evidence="8" type="ORF">HF964_07030</name>
</gene>
<dbReference type="PANTHER" id="PTHR11910">
    <property type="entry name" value="ATP SYNTHASE DELTA CHAIN"/>
    <property type="match status" value="1"/>
</dbReference>
<dbReference type="GO" id="GO:0005886">
    <property type="term" value="C:plasma membrane"/>
    <property type="evidence" value="ECO:0007669"/>
    <property type="project" value="UniProtKB-SubCell"/>
</dbReference>
<dbReference type="InterPro" id="IPR026015">
    <property type="entry name" value="ATP_synth_OSCP/delta_N_sf"/>
</dbReference>
<dbReference type="Pfam" id="PF00213">
    <property type="entry name" value="OSCP"/>
    <property type="match status" value="1"/>
</dbReference>
<evidence type="ECO:0000313" key="8">
    <source>
        <dbReference type="EMBL" id="NKZ24546.1"/>
    </source>
</evidence>
<comment type="similarity">
    <text evidence="7">Belongs to the ATPase delta chain family.</text>
</comment>
<protein>
    <recommendedName>
        <fullName evidence="7">ATP synthase subunit delta</fullName>
    </recommendedName>
    <alternativeName>
        <fullName evidence="7">ATP synthase F(1) sector subunit delta</fullName>
    </alternativeName>
    <alternativeName>
        <fullName evidence="7">F-type ATPase subunit delta</fullName>
        <shortName evidence="7">F-ATPase subunit delta</shortName>
    </alternativeName>
</protein>
<dbReference type="GO" id="GO:0045259">
    <property type="term" value="C:proton-transporting ATP synthase complex"/>
    <property type="evidence" value="ECO:0007669"/>
    <property type="project" value="UniProtKB-KW"/>
</dbReference>
<dbReference type="AlphaFoldDB" id="A0A7X6S3S8"/>
<dbReference type="Gene3D" id="1.10.520.20">
    <property type="entry name" value="N-terminal domain of the delta subunit of the F1F0-ATP synthase"/>
    <property type="match status" value="1"/>
</dbReference>
<sequence>MKLNSITLAKRYSRALFELATEKKELEIVAKDLNTVRDVFVSNPNYVQQLSSPSLPNKAKQVVIDTLKQDAHPLVANFIQMIFEYQHLDAVVLIIEYFNKLVNKKNKVVYANAITAVEISTAQKEKLATHLAQHLGANKVVLETTINPNIIGGVIVEADGRIIDGSLATKIDKIRRMLVK</sequence>
<keyword evidence="3 7" id="KW-0375">Hydrogen ion transport</keyword>
<keyword evidence="7" id="KW-1003">Cell membrane</keyword>
<keyword evidence="2 7" id="KW-0813">Transport</keyword>
<proteinExistence type="inferred from homology"/>
<dbReference type="RefSeq" id="WP_168722339.1">
    <property type="nucleotide sequence ID" value="NZ_JAAXPN010000007.1"/>
</dbReference>
<evidence type="ECO:0000256" key="6">
    <source>
        <dbReference type="ARBA" id="ARBA00023310"/>
    </source>
</evidence>
<dbReference type="Proteomes" id="UP000549765">
    <property type="component" value="Unassembled WGS sequence"/>
</dbReference>
<evidence type="ECO:0000256" key="1">
    <source>
        <dbReference type="ARBA" id="ARBA00004370"/>
    </source>
</evidence>
<dbReference type="NCBIfam" id="TIGR01145">
    <property type="entry name" value="ATP_synt_delta"/>
    <property type="match status" value="1"/>
</dbReference>
<keyword evidence="6 7" id="KW-0066">ATP synthesis</keyword>
<dbReference type="SUPFAM" id="SSF47928">
    <property type="entry name" value="N-terminal domain of the delta subunit of the F1F0-ATP synthase"/>
    <property type="match status" value="1"/>
</dbReference>
<dbReference type="PRINTS" id="PR00125">
    <property type="entry name" value="ATPASEDELTA"/>
</dbReference>
<dbReference type="InterPro" id="IPR000711">
    <property type="entry name" value="ATPase_OSCP/dsu"/>
</dbReference>
<keyword evidence="4 7" id="KW-0406">Ion transport</keyword>
<evidence type="ECO:0000256" key="2">
    <source>
        <dbReference type="ARBA" id="ARBA00022448"/>
    </source>
</evidence>
<dbReference type="GO" id="GO:0046933">
    <property type="term" value="F:proton-transporting ATP synthase activity, rotational mechanism"/>
    <property type="evidence" value="ECO:0007669"/>
    <property type="project" value="UniProtKB-UniRule"/>
</dbReference>
<keyword evidence="7" id="KW-0139">CF(1)</keyword>
<dbReference type="EMBL" id="JAAXPN010000007">
    <property type="protein sequence ID" value="NKZ24546.1"/>
    <property type="molecule type" value="Genomic_DNA"/>
</dbReference>
<comment type="caution">
    <text evidence="8">The sequence shown here is derived from an EMBL/GenBank/DDBJ whole genome shotgun (WGS) entry which is preliminary data.</text>
</comment>
<comment type="subcellular location">
    <subcellularLocation>
        <location evidence="7">Cell membrane</location>
        <topology evidence="7">Peripheral membrane protein</topology>
    </subcellularLocation>
    <subcellularLocation>
        <location evidence="1">Membrane</location>
    </subcellularLocation>
</comment>
<accession>A0A7X6S3S8</accession>
<comment type="function">
    <text evidence="7">This protein is part of the stalk that links CF(0) to CF(1). It either transmits conformational changes from CF(0) to CF(1) or is implicated in proton conduction.</text>
</comment>
<comment type="function">
    <text evidence="7">F(1)F(0) ATP synthase produces ATP from ADP in the presence of a proton or sodium gradient. F-type ATPases consist of two structural domains, F(1) containing the extramembraneous catalytic core and F(0) containing the membrane proton channel, linked together by a central stalk and a peripheral stalk. During catalysis, ATP synthesis in the catalytic domain of F(1) is coupled via a rotary mechanism of the central stalk subunits to proton translocation.</text>
</comment>
<evidence type="ECO:0000256" key="7">
    <source>
        <dbReference type="HAMAP-Rule" id="MF_01416"/>
    </source>
</evidence>
<reference evidence="8 9" key="1">
    <citation type="submission" date="2020-04" db="EMBL/GenBank/DDBJ databases">
        <title>MicrobeNet Type strains.</title>
        <authorList>
            <person name="Nicholson A.C."/>
        </authorList>
    </citation>
    <scope>NUCLEOTIDE SEQUENCE [LARGE SCALE GENOMIC DNA]</scope>
    <source>
        <strain evidence="8 9">CCUG 61472</strain>
    </source>
</reference>
<evidence type="ECO:0000256" key="3">
    <source>
        <dbReference type="ARBA" id="ARBA00022781"/>
    </source>
</evidence>
<evidence type="ECO:0000256" key="4">
    <source>
        <dbReference type="ARBA" id="ARBA00023065"/>
    </source>
</evidence>
<organism evidence="8 9">
    <name type="scientific">Periweissella fabalis</name>
    <dbReference type="NCBI Taxonomy" id="1070421"/>
    <lineage>
        <taxon>Bacteria</taxon>
        <taxon>Bacillati</taxon>
        <taxon>Bacillota</taxon>
        <taxon>Bacilli</taxon>
        <taxon>Lactobacillales</taxon>
        <taxon>Lactobacillaceae</taxon>
        <taxon>Periweissella</taxon>
    </lineage>
</organism>
<evidence type="ECO:0000313" key="9">
    <source>
        <dbReference type="Proteomes" id="UP000549765"/>
    </source>
</evidence>
<keyword evidence="9" id="KW-1185">Reference proteome</keyword>
<dbReference type="HAMAP" id="MF_01416">
    <property type="entry name" value="ATP_synth_delta_bact"/>
    <property type="match status" value="1"/>
</dbReference>